<dbReference type="Proteomes" id="UP000199759">
    <property type="component" value="Unassembled WGS sequence"/>
</dbReference>
<dbReference type="AlphaFoldDB" id="A0A1G9RZV9"/>
<dbReference type="EMBL" id="FNHG01000008">
    <property type="protein sequence ID" value="SDM28771.1"/>
    <property type="molecule type" value="Genomic_DNA"/>
</dbReference>
<dbReference type="RefSeq" id="WP_143024088.1">
    <property type="nucleotide sequence ID" value="NZ_FNHG01000008.1"/>
</dbReference>
<evidence type="ECO:0000313" key="2">
    <source>
        <dbReference type="EMBL" id="SDM28771.1"/>
    </source>
</evidence>
<gene>
    <name evidence="2" type="ORF">SAMN04488568_10859</name>
</gene>
<accession>A0A1G9RZV9</accession>
<organism evidence="2 3">
    <name type="scientific">Maricaulis salignorans</name>
    <dbReference type="NCBI Taxonomy" id="144026"/>
    <lineage>
        <taxon>Bacteria</taxon>
        <taxon>Pseudomonadati</taxon>
        <taxon>Pseudomonadota</taxon>
        <taxon>Alphaproteobacteria</taxon>
        <taxon>Maricaulales</taxon>
        <taxon>Maricaulaceae</taxon>
        <taxon>Maricaulis</taxon>
    </lineage>
</organism>
<proteinExistence type="predicted"/>
<feature type="chain" id="PRO_5011495688" evidence="1">
    <location>
        <begin position="22"/>
        <end position="160"/>
    </location>
</feature>
<dbReference type="OrthoDB" id="9787927at2"/>
<protein>
    <submittedName>
        <fullName evidence="2">Uncharacterized protein</fullName>
    </submittedName>
</protein>
<feature type="signal peptide" evidence="1">
    <location>
        <begin position="1"/>
        <end position="21"/>
    </location>
</feature>
<dbReference type="PROSITE" id="PS51257">
    <property type="entry name" value="PROKAR_LIPOPROTEIN"/>
    <property type="match status" value="1"/>
</dbReference>
<keyword evidence="3" id="KW-1185">Reference proteome</keyword>
<sequence length="160" mass="17627">MMQKKFRLYGLVCLVSALLLAACNPLRINEAVLVCLPAGTGPADMRGFMLDLSLRHGFEFEENGDQVARDLRATGGGAARILPDDPLNAGLYQRRQAVMKATNLGLDDHEILVSFARRDRQAELERFKDDVIAELSERWDTRVFDGSPGIIKGTCSSSSD</sequence>
<name>A0A1G9RZV9_9PROT</name>
<evidence type="ECO:0000313" key="3">
    <source>
        <dbReference type="Proteomes" id="UP000199759"/>
    </source>
</evidence>
<keyword evidence="1" id="KW-0732">Signal</keyword>
<reference evidence="2 3" key="1">
    <citation type="submission" date="2016-10" db="EMBL/GenBank/DDBJ databases">
        <authorList>
            <person name="de Groot N.N."/>
        </authorList>
    </citation>
    <scope>NUCLEOTIDE SEQUENCE [LARGE SCALE GENOMIC DNA]</scope>
    <source>
        <strain evidence="2 3">DSM 16077</strain>
    </source>
</reference>
<evidence type="ECO:0000256" key="1">
    <source>
        <dbReference type="SAM" id="SignalP"/>
    </source>
</evidence>